<dbReference type="PROSITE" id="PS50931">
    <property type="entry name" value="HTH_LYSR"/>
    <property type="match status" value="1"/>
</dbReference>
<dbReference type="Proteomes" id="UP000634011">
    <property type="component" value="Unassembled WGS sequence"/>
</dbReference>
<dbReference type="InterPro" id="IPR036390">
    <property type="entry name" value="WH_DNA-bd_sf"/>
</dbReference>
<dbReference type="InterPro" id="IPR036388">
    <property type="entry name" value="WH-like_DNA-bd_sf"/>
</dbReference>
<evidence type="ECO:0000256" key="3">
    <source>
        <dbReference type="ARBA" id="ARBA00023125"/>
    </source>
</evidence>
<evidence type="ECO:0000256" key="1">
    <source>
        <dbReference type="ARBA" id="ARBA00009437"/>
    </source>
</evidence>
<dbReference type="InterPro" id="IPR058163">
    <property type="entry name" value="LysR-type_TF_proteobact-type"/>
</dbReference>
<dbReference type="CDD" id="cd08432">
    <property type="entry name" value="PBP2_GcdR_TrpI_HvrB_AmpR_like"/>
    <property type="match status" value="1"/>
</dbReference>
<dbReference type="InterPro" id="IPR005119">
    <property type="entry name" value="LysR_subst-bd"/>
</dbReference>
<keyword evidence="3" id="KW-0238">DNA-binding</keyword>
<dbReference type="Gene3D" id="3.40.190.10">
    <property type="entry name" value="Periplasmic binding protein-like II"/>
    <property type="match status" value="2"/>
</dbReference>
<comment type="similarity">
    <text evidence="1">Belongs to the LysR transcriptional regulatory family.</text>
</comment>
<keyword evidence="7" id="KW-1185">Reference proteome</keyword>
<dbReference type="GO" id="GO:0003700">
    <property type="term" value="F:DNA-binding transcription factor activity"/>
    <property type="evidence" value="ECO:0007669"/>
    <property type="project" value="InterPro"/>
</dbReference>
<dbReference type="GO" id="GO:0006351">
    <property type="term" value="P:DNA-templated transcription"/>
    <property type="evidence" value="ECO:0007669"/>
    <property type="project" value="TreeGrafter"/>
</dbReference>
<dbReference type="Pfam" id="PF03466">
    <property type="entry name" value="LysR_substrate"/>
    <property type="match status" value="1"/>
</dbReference>
<dbReference type="RefSeq" id="WP_186914250.1">
    <property type="nucleotide sequence ID" value="NZ_JACOFV010000028.1"/>
</dbReference>
<reference evidence="6" key="1">
    <citation type="submission" date="2020-08" db="EMBL/GenBank/DDBJ databases">
        <title>Novel species isolated from subtropical streams in China.</title>
        <authorList>
            <person name="Lu H."/>
        </authorList>
    </citation>
    <scope>NUCLEOTIDE SEQUENCE</scope>
    <source>
        <strain evidence="6">KACC 12607</strain>
    </source>
</reference>
<evidence type="ECO:0000256" key="4">
    <source>
        <dbReference type="ARBA" id="ARBA00023163"/>
    </source>
</evidence>
<gene>
    <name evidence="6" type="ORF">H8K32_19565</name>
</gene>
<keyword evidence="2" id="KW-0805">Transcription regulation</keyword>
<dbReference type="PRINTS" id="PR00039">
    <property type="entry name" value="HTHLYSR"/>
</dbReference>
<evidence type="ECO:0000259" key="5">
    <source>
        <dbReference type="PROSITE" id="PS50931"/>
    </source>
</evidence>
<protein>
    <submittedName>
        <fullName evidence="6">LysR family transcriptional regulator</fullName>
    </submittedName>
</protein>
<dbReference type="AlphaFoldDB" id="A0A923HNN8"/>
<dbReference type="SUPFAM" id="SSF46785">
    <property type="entry name" value="Winged helix' DNA-binding domain"/>
    <property type="match status" value="1"/>
</dbReference>
<feature type="domain" description="HTH lysR-type" evidence="5">
    <location>
        <begin position="1"/>
        <end position="61"/>
    </location>
</feature>
<name>A0A923HNN8_9BURK</name>
<evidence type="ECO:0000313" key="7">
    <source>
        <dbReference type="Proteomes" id="UP000634011"/>
    </source>
</evidence>
<comment type="caution">
    <text evidence="6">The sequence shown here is derived from an EMBL/GenBank/DDBJ whole genome shotgun (WGS) entry which is preliminary data.</text>
</comment>
<dbReference type="Pfam" id="PF00126">
    <property type="entry name" value="HTH_1"/>
    <property type="match status" value="1"/>
</dbReference>
<dbReference type="SUPFAM" id="SSF53850">
    <property type="entry name" value="Periplasmic binding protein-like II"/>
    <property type="match status" value="1"/>
</dbReference>
<evidence type="ECO:0000256" key="2">
    <source>
        <dbReference type="ARBA" id="ARBA00023015"/>
    </source>
</evidence>
<evidence type="ECO:0000313" key="6">
    <source>
        <dbReference type="EMBL" id="MBC3864304.1"/>
    </source>
</evidence>
<proteinExistence type="inferred from homology"/>
<dbReference type="InterPro" id="IPR000847">
    <property type="entry name" value="LysR_HTH_N"/>
</dbReference>
<dbReference type="EMBL" id="JACOFV010000028">
    <property type="protein sequence ID" value="MBC3864304.1"/>
    <property type="molecule type" value="Genomic_DNA"/>
</dbReference>
<dbReference type="Gene3D" id="1.10.10.10">
    <property type="entry name" value="Winged helix-like DNA-binding domain superfamily/Winged helix DNA-binding domain"/>
    <property type="match status" value="1"/>
</dbReference>
<keyword evidence="4" id="KW-0804">Transcription</keyword>
<dbReference type="GO" id="GO:0043565">
    <property type="term" value="F:sequence-specific DNA binding"/>
    <property type="evidence" value="ECO:0007669"/>
    <property type="project" value="TreeGrafter"/>
</dbReference>
<sequence length="293" mass="32909">MKLPALVSIRFFEATARNLSVKCAAEELHVTSGAVTQQVRKLEGFLGRPLFERRSRGLKLTTEGLDYYLACQEALTLIGRATDKLMTNENQVVLVSCTPGFATQWLVPRLQDFMYQAKDIDVRVSTSNRKVDLRKEGIHFAVRHGMGEYPGLQSRVLLADDLIPVCSPRLIAPQKTATIDFVREELLLHDEHRGDWRLWFNAAGINHIKSDSGIVFVNSNAVIEAAIAGRGFALVHRALVESELASGLLIALESLTLKTPIAYHLVYYPDTLIDSVSRRFFDWIIWQSKKSSI</sequence>
<dbReference type="PANTHER" id="PTHR30537:SF26">
    <property type="entry name" value="GLYCINE CLEAVAGE SYSTEM TRANSCRIPTIONAL ACTIVATOR"/>
    <property type="match status" value="1"/>
</dbReference>
<organism evidence="6 7">
    <name type="scientific">Undibacterium jejuense</name>
    <dbReference type="NCBI Taxonomy" id="1344949"/>
    <lineage>
        <taxon>Bacteria</taxon>
        <taxon>Pseudomonadati</taxon>
        <taxon>Pseudomonadota</taxon>
        <taxon>Betaproteobacteria</taxon>
        <taxon>Burkholderiales</taxon>
        <taxon>Oxalobacteraceae</taxon>
        <taxon>Undibacterium</taxon>
    </lineage>
</organism>
<dbReference type="PANTHER" id="PTHR30537">
    <property type="entry name" value="HTH-TYPE TRANSCRIPTIONAL REGULATOR"/>
    <property type="match status" value="1"/>
</dbReference>
<accession>A0A923HNN8</accession>